<dbReference type="InterPro" id="IPR013320">
    <property type="entry name" value="ConA-like_dom_sf"/>
</dbReference>
<evidence type="ECO:0000313" key="2">
    <source>
        <dbReference type="EMBL" id="CAE7479528.1"/>
    </source>
</evidence>
<evidence type="ECO:0000256" key="1">
    <source>
        <dbReference type="SAM" id="MobiDB-lite"/>
    </source>
</evidence>
<dbReference type="AlphaFoldDB" id="A0A812SJ39"/>
<reference evidence="2" key="1">
    <citation type="submission" date="2021-02" db="EMBL/GenBank/DDBJ databases">
        <authorList>
            <person name="Dougan E. K."/>
            <person name="Rhodes N."/>
            <person name="Thang M."/>
            <person name="Chan C."/>
        </authorList>
    </citation>
    <scope>NUCLEOTIDE SEQUENCE</scope>
</reference>
<dbReference type="EMBL" id="CAJNDS010002447">
    <property type="protein sequence ID" value="CAE7479528.1"/>
    <property type="molecule type" value="Genomic_DNA"/>
</dbReference>
<accession>A0A812SJ39</accession>
<dbReference type="SUPFAM" id="SSF49899">
    <property type="entry name" value="Concanavalin A-like lectins/glucanases"/>
    <property type="match status" value="1"/>
</dbReference>
<feature type="region of interest" description="Disordered" evidence="1">
    <location>
        <begin position="573"/>
        <end position="616"/>
    </location>
</feature>
<protein>
    <submittedName>
        <fullName evidence="2">Uncharacterized protein</fullName>
    </submittedName>
</protein>
<evidence type="ECO:0000313" key="3">
    <source>
        <dbReference type="Proteomes" id="UP000604046"/>
    </source>
</evidence>
<comment type="caution">
    <text evidence="2">The sequence shown here is derived from an EMBL/GenBank/DDBJ whole genome shotgun (WGS) entry which is preliminary data.</text>
</comment>
<sequence length="616" mass="68128">MATASSVTKFVKMSGEVIDCEVPSLCTVHEAASLLTDCLGCGFVRLIKDPLQDRVLEAGEVLPEGVVQVVMYAEIWGSWGRHIQVDRRTAGWGRGWARALVGVPAGKAAKWRAKLSEEAGSGVQVVGVVSDALKFWDDYAVCTDQGYWVAQSDAVWASGKKVDGYEVIFVPGEVVDLELDRRQHTLTVRGSKRHVTIANLPASGMLYPALCFVDPKQYAELLDYYPPAEYFPTEEPAEDVEEVDAQLAAGTAASQAEACLEMPGYKASKTQYSDVSAKKWASKDYQDLTPEKVRDWRRPRIAWKSKAEWDEAKSTWCETSGDQIAWDSGCRKVAGSVEHDPGHVAGGKRLVKLVANLLRDDDIQAKMDAEGFVSIQCLLKAKPVLNEYGTAKSIVTAIEEQARHVRLDKARRRVRLENLHEEVRAEASAFMRQQPFGVVPIVSFLSMPVLVRTLPETASREGLLRQALAHPDSELEVQGTFVSWRPRASKLRQVVEQLFDDTQESRLQVKLAQSATGEIPLAWIVGKYADRFGFSGLQDARVAEAVAEELAKALEDSKALVVDRRRLTIRARQRNPEVAPEDHDDVAGNRAFTRLALPQDPEDLGHPASRSSRGSH</sequence>
<dbReference type="Proteomes" id="UP000604046">
    <property type="component" value="Unassembled WGS sequence"/>
</dbReference>
<proteinExistence type="predicted"/>
<gene>
    <name evidence="2" type="ORF">SNAT2548_LOCUS26929</name>
</gene>
<name>A0A812SJ39_9DINO</name>
<organism evidence="2 3">
    <name type="scientific">Symbiodinium natans</name>
    <dbReference type="NCBI Taxonomy" id="878477"/>
    <lineage>
        <taxon>Eukaryota</taxon>
        <taxon>Sar</taxon>
        <taxon>Alveolata</taxon>
        <taxon>Dinophyceae</taxon>
        <taxon>Suessiales</taxon>
        <taxon>Symbiodiniaceae</taxon>
        <taxon>Symbiodinium</taxon>
    </lineage>
</organism>
<keyword evidence="3" id="KW-1185">Reference proteome</keyword>